<sequence length="214" mass="24193">MPRKLLWQCFSKGPKLSEEGMLLFLFMSGMESCCYGVCKRGFNKRRHLVTFSVGYPFIIKLTTKQVEFRTIFENPPCYAAALKALAVSVTGNPTSFSRYACTLRKANDDRSASLGQPSVIWLFRQQPTRLHESTELILPPKSLPSYGACPLKPVKAHVCVESSILHILLAIGVHDINSHHSGWQTFHLLLYIGIEWMMDLCAAVMTWAWRLSLV</sequence>
<protein>
    <submittedName>
        <fullName evidence="1">WGS project CAEQ00000000 data, annotated contig 166</fullName>
    </submittedName>
</protein>
<evidence type="ECO:0000313" key="2">
    <source>
        <dbReference type="Proteomes" id="UP000000702"/>
    </source>
</evidence>
<comment type="caution">
    <text evidence="1">The sequence shown here is derived from an EMBL/GenBank/DDBJ whole genome shotgun (WGS) entry which is preliminary data.</text>
</comment>
<evidence type="ECO:0000313" key="1">
    <source>
        <dbReference type="EMBL" id="CCD13283.1"/>
    </source>
</evidence>
<keyword evidence="2" id="KW-1185">Reference proteome</keyword>
<dbReference type="Proteomes" id="UP000000702">
    <property type="component" value="Unassembled WGS sequence"/>
</dbReference>
<proteinExistence type="predicted"/>
<reference evidence="1 2" key="2">
    <citation type="journal article" date="2012" name="Proc. Natl. Acad. Sci. U.S.A.">
        <title>Antigenic diversity is generated by distinct evolutionary mechanisms in African trypanosome species.</title>
        <authorList>
            <person name="Jackson A.P."/>
            <person name="Berry A."/>
            <person name="Aslett M."/>
            <person name="Allison H.C."/>
            <person name="Burton P."/>
            <person name="Vavrova-Anderson J."/>
            <person name="Brown R."/>
            <person name="Browne H."/>
            <person name="Corton N."/>
            <person name="Hauser H."/>
            <person name="Gamble J."/>
            <person name="Gilderthorp R."/>
            <person name="Marcello L."/>
            <person name="McQuillan J."/>
            <person name="Otto T.D."/>
            <person name="Quail M.A."/>
            <person name="Sanders M.J."/>
            <person name="van Tonder A."/>
            <person name="Ginger M.L."/>
            <person name="Field M.C."/>
            <person name="Barry J.D."/>
            <person name="Hertz-Fowler C."/>
            <person name="Berriman M."/>
        </authorList>
    </citation>
    <scope>NUCLEOTIDE SEQUENCE [LARGE SCALE GENOMIC DNA]</scope>
    <source>
        <strain evidence="1 2">IL3000</strain>
    </source>
</reference>
<reference evidence="2" key="1">
    <citation type="submission" date="2011-07" db="EMBL/GenBank/DDBJ databases">
        <title>Divergent evolution of antigenic variation in African trypanosomes.</title>
        <authorList>
            <person name="Jackson A.P."/>
            <person name="Berry A."/>
            <person name="Allison H.C."/>
            <person name="Burton P."/>
            <person name="Anderson J."/>
            <person name="Aslett M."/>
            <person name="Brown R."/>
            <person name="Corton N."/>
            <person name="Harris D."/>
            <person name="Hauser H."/>
            <person name="Gamble J."/>
            <person name="Gilderthorp R."/>
            <person name="McQuillan J."/>
            <person name="Quail M.A."/>
            <person name="Sanders M."/>
            <person name="Van Tonder A."/>
            <person name="Ginger M.L."/>
            <person name="Donelson J.E."/>
            <person name="Field M.C."/>
            <person name="Barry J.D."/>
            <person name="Berriman M."/>
            <person name="Hertz-Fowler C."/>
        </authorList>
    </citation>
    <scope>NUCLEOTIDE SEQUENCE [LARGE SCALE GENOMIC DNA]</scope>
    <source>
        <strain evidence="2">IL3000</strain>
    </source>
</reference>
<gene>
    <name evidence="1" type="ORF">TCIL3000_0_04360</name>
</gene>
<dbReference type="VEuPathDB" id="TriTrypDB:TcIL3000_0_04360"/>
<organism evidence="1 2">
    <name type="scientific">Trypanosoma congolense (strain IL3000)</name>
    <dbReference type="NCBI Taxonomy" id="1068625"/>
    <lineage>
        <taxon>Eukaryota</taxon>
        <taxon>Discoba</taxon>
        <taxon>Euglenozoa</taxon>
        <taxon>Kinetoplastea</taxon>
        <taxon>Metakinetoplastina</taxon>
        <taxon>Trypanosomatida</taxon>
        <taxon>Trypanosomatidae</taxon>
        <taxon>Trypanosoma</taxon>
        <taxon>Nannomonas</taxon>
    </lineage>
</organism>
<dbReference type="EMBL" id="CAEQ01001088">
    <property type="protein sequence ID" value="CCD13283.1"/>
    <property type="molecule type" value="Genomic_DNA"/>
</dbReference>
<name>F9W7W1_TRYCI</name>
<dbReference type="AlphaFoldDB" id="F9W7W1"/>
<accession>F9W7W1</accession>